<dbReference type="AlphaFoldDB" id="A0A6J4LML8"/>
<accession>A0A6J4LML8</accession>
<evidence type="ECO:0000313" key="2">
    <source>
        <dbReference type="EMBL" id="CAA9337323.1"/>
    </source>
</evidence>
<evidence type="ECO:0000256" key="1">
    <source>
        <dbReference type="SAM" id="MobiDB-lite"/>
    </source>
</evidence>
<organism evidence="2">
    <name type="scientific">uncultured Frankineae bacterium</name>
    <dbReference type="NCBI Taxonomy" id="437475"/>
    <lineage>
        <taxon>Bacteria</taxon>
        <taxon>Bacillati</taxon>
        <taxon>Actinomycetota</taxon>
        <taxon>Actinomycetes</taxon>
        <taxon>Frankiales</taxon>
        <taxon>environmental samples</taxon>
    </lineage>
</organism>
<feature type="compositionally biased region" description="Low complexity" evidence="1">
    <location>
        <begin position="23"/>
        <end position="40"/>
    </location>
</feature>
<sequence>AGPTAARPCPRSRGEHAGPTCTSGVRRAAPSRPAAAGSSRRSGDEALPRRLGQGSAAVHPPYAWAAHRPGHEQPTTARPLRRPAPWLPDAPVGRQRRGDRPGLRPAPRRRSHRAAGRARRPARLGRRLPGAPRGRPDSSGRLPRTCRRLPRSPGAGRRHPRRSPPAAARRDGL</sequence>
<feature type="region of interest" description="Disordered" evidence="1">
    <location>
        <begin position="1"/>
        <end position="173"/>
    </location>
</feature>
<feature type="non-terminal residue" evidence="2">
    <location>
        <position position="173"/>
    </location>
</feature>
<gene>
    <name evidence="2" type="ORF">AVDCRST_MAG07-2146</name>
</gene>
<feature type="compositionally biased region" description="Basic residues" evidence="1">
    <location>
        <begin position="106"/>
        <end position="126"/>
    </location>
</feature>
<reference evidence="2" key="1">
    <citation type="submission" date="2020-02" db="EMBL/GenBank/DDBJ databases">
        <authorList>
            <person name="Meier V. D."/>
        </authorList>
    </citation>
    <scope>NUCLEOTIDE SEQUENCE</scope>
    <source>
        <strain evidence="2">AVDCRST_MAG07</strain>
    </source>
</reference>
<proteinExistence type="predicted"/>
<protein>
    <submittedName>
        <fullName evidence="2">Uncharacterized protein</fullName>
    </submittedName>
</protein>
<feature type="non-terminal residue" evidence="2">
    <location>
        <position position="1"/>
    </location>
</feature>
<name>A0A6J4LML8_9ACTN</name>
<feature type="compositionally biased region" description="Low complexity" evidence="1">
    <location>
        <begin position="74"/>
        <end position="91"/>
    </location>
</feature>
<feature type="compositionally biased region" description="Basic residues" evidence="1">
    <location>
        <begin position="144"/>
        <end position="162"/>
    </location>
</feature>
<dbReference type="EMBL" id="CADCUB010000105">
    <property type="protein sequence ID" value="CAA9337323.1"/>
    <property type="molecule type" value="Genomic_DNA"/>
</dbReference>